<dbReference type="PANTHER" id="PTHR46512:SF10">
    <property type="entry name" value="FK506-BINDING PROTEIN-LIKE"/>
    <property type="match status" value="1"/>
</dbReference>
<keyword evidence="2" id="KW-0175">Coiled coil</keyword>
<dbReference type="EMBL" id="JANEYG010000001">
    <property type="protein sequence ID" value="KAJ8925964.1"/>
    <property type="molecule type" value="Genomic_DNA"/>
</dbReference>
<reference evidence="3 4" key="1">
    <citation type="journal article" date="2023" name="Insect Mol. Biol.">
        <title>Genome sequencing provides insights into the evolution of gene families encoding plant cell wall-degrading enzymes in longhorned beetles.</title>
        <authorList>
            <person name="Shin N.R."/>
            <person name="Okamura Y."/>
            <person name="Kirsch R."/>
            <person name="Pauchet Y."/>
        </authorList>
    </citation>
    <scope>NUCLEOTIDE SEQUENCE [LARGE SCALE GENOMIC DNA]</scope>
    <source>
        <strain evidence="3">EAD_L_NR</strain>
    </source>
</reference>
<proteinExistence type="predicted"/>
<accession>A0AAV8WHD9</accession>
<gene>
    <name evidence="3" type="ORF">NQ315_009817</name>
</gene>
<keyword evidence="1" id="KW-0802">TPR repeat</keyword>
<comment type="caution">
    <text evidence="3">The sequence shown here is derived from an EMBL/GenBank/DDBJ whole genome shotgun (WGS) entry which is preliminary data.</text>
</comment>
<protein>
    <recommendedName>
        <fullName evidence="5">FK506-binding protein-like</fullName>
    </recommendedName>
</protein>
<name>A0AAV8WHD9_9CUCU</name>
<dbReference type="AlphaFoldDB" id="A0AAV8WHD9"/>
<dbReference type="InterPro" id="IPR011990">
    <property type="entry name" value="TPR-like_helical_dom_sf"/>
</dbReference>
<evidence type="ECO:0008006" key="5">
    <source>
        <dbReference type="Google" id="ProtNLM"/>
    </source>
</evidence>
<evidence type="ECO:0000256" key="2">
    <source>
        <dbReference type="SAM" id="Coils"/>
    </source>
</evidence>
<evidence type="ECO:0000256" key="1">
    <source>
        <dbReference type="PROSITE-ProRule" id="PRU00339"/>
    </source>
</evidence>
<evidence type="ECO:0000313" key="4">
    <source>
        <dbReference type="Proteomes" id="UP001159042"/>
    </source>
</evidence>
<feature type="repeat" description="TPR" evidence="1">
    <location>
        <begin position="204"/>
        <end position="237"/>
    </location>
</feature>
<sequence>MVAWTSPDGRIQKEILRDGKWGDKPSEGSQCTITITNSPFLEQFTGTVVTVGDNDGVLWRTLDTCLGTMFVGEKSKFTLSLSDTSITLVLELVDLVFNGFIYNWDAKRKYELALHHKEKGNALFKAKDNIEAGYRFTKALKILLSIPIDVEEPPQSIDGVALSDIKKLESNLFNNLSSCYFRNQSWVMVIHLCTKVFNFDPGNVKALYKIGVAYQNDRNFEKAKDAFCKLLQLEPGNKAAAEQLDCVKEEMRREEVKVNNMMKKMFTAALDN</sequence>
<evidence type="ECO:0000313" key="3">
    <source>
        <dbReference type="EMBL" id="KAJ8925964.1"/>
    </source>
</evidence>
<dbReference type="PROSITE" id="PS50005">
    <property type="entry name" value="TPR"/>
    <property type="match status" value="1"/>
</dbReference>
<dbReference type="SUPFAM" id="SSF54534">
    <property type="entry name" value="FKBP-like"/>
    <property type="match status" value="1"/>
</dbReference>
<dbReference type="SMART" id="SM00028">
    <property type="entry name" value="TPR"/>
    <property type="match status" value="2"/>
</dbReference>
<dbReference type="SUPFAM" id="SSF48452">
    <property type="entry name" value="TPR-like"/>
    <property type="match status" value="1"/>
</dbReference>
<dbReference type="InterPro" id="IPR050754">
    <property type="entry name" value="FKBP4/5/8-like"/>
</dbReference>
<dbReference type="Gene3D" id="1.25.40.10">
    <property type="entry name" value="Tetratricopeptide repeat domain"/>
    <property type="match status" value="1"/>
</dbReference>
<feature type="coiled-coil region" evidence="2">
    <location>
        <begin position="237"/>
        <end position="264"/>
    </location>
</feature>
<keyword evidence="4" id="KW-1185">Reference proteome</keyword>
<dbReference type="InterPro" id="IPR019734">
    <property type="entry name" value="TPR_rpt"/>
</dbReference>
<dbReference type="Proteomes" id="UP001159042">
    <property type="component" value="Unassembled WGS sequence"/>
</dbReference>
<organism evidence="3 4">
    <name type="scientific">Exocentrus adspersus</name>
    <dbReference type="NCBI Taxonomy" id="1586481"/>
    <lineage>
        <taxon>Eukaryota</taxon>
        <taxon>Metazoa</taxon>
        <taxon>Ecdysozoa</taxon>
        <taxon>Arthropoda</taxon>
        <taxon>Hexapoda</taxon>
        <taxon>Insecta</taxon>
        <taxon>Pterygota</taxon>
        <taxon>Neoptera</taxon>
        <taxon>Endopterygota</taxon>
        <taxon>Coleoptera</taxon>
        <taxon>Polyphaga</taxon>
        <taxon>Cucujiformia</taxon>
        <taxon>Chrysomeloidea</taxon>
        <taxon>Cerambycidae</taxon>
        <taxon>Lamiinae</taxon>
        <taxon>Acanthocinini</taxon>
        <taxon>Exocentrus</taxon>
    </lineage>
</organism>
<dbReference type="PANTHER" id="PTHR46512">
    <property type="entry name" value="PEPTIDYLPROLYL ISOMERASE"/>
    <property type="match status" value="1"/>
</dbReference>